<keyword evidence="1" id="KW-0472">Membrane</keyword>
<dbReference type="AlphaFoldDB" id="A0A7E4ZUY9"/>
<keyword evidence="2" id="KW-0732">Signal</keyword>
<dbReference type="Proteomes" id="UP000492821">
    <property type="component" value="Unassembled WGS sequence"/>
</dbReference>
<feature type="signal peptide" evidence="2">
    <location>
        <begin position="1"/>
        <end position="16"/>
    </location>
</feature>
<evidence type="ECO:0000313" key="4">
    <source>
        <dbReference type="WBParaSite" id="Pan_g18790.t1"/>
    </source>
</evidence>
<name>A0A7E4ZUY9_PANRE</name>
<protein>
    <submittedName>
        <fullName evidence="4">EGF-like domain-containing protein</fullName>
    </submittedName>
</protein>
<reference evidence="3" key="1">
    <citation type="journal article" date="2013" name="Genetics">
        <title>The draft genome and transcriptome of Panagrellus redivivus are shaped by the harsh demands of a free-living lifestyle.</title>
        <authorList>
            <person name="Srinivasan J."/>
            <person name="Dillman A.R."/>
            <person name="Macchietto M.G."/>
            <person name="Heikkinen L."/>
            <person name="Lakso M."/>
            <person name="Fracchia K.M."/>
            <person name="Antoshechkin I."/>
            <person name="Mortazavi A."/>
            <person name="Wong G."/>
            <person name="Sternberg P.W."/>
        </authorList>
    </citation>
    <scope>NUCLEOTIDE SEQUENCE [LARGE SCALE GENOMIC DNA]</scope>
    <source>
        <strain evidence="3">MT8872</strain>
    </source>
</reference>
<reference evidence="4" key="2">
    <citation type="submission" date="2020-10" db="UniProtKB">
        <authorList>
            <consortium name="WormBaseParasite"/>
        </authorList>
    </citation>
    <scope>IDENTIFICATION</scope>
</reference>
<proteinExistence type="predicted"/>
<evidence type="ECO:0000256" key="1">
    <source>
        <dbReference type="SAM" id="Phobius"/>
    </source>
</evidence>
<accession>A0A7E4ZUY9</accession>
<sequence length="214" mass="24868">MNPLIVISICITSAFASEYSLFDYENTSTITLTNNSCPPLFYGPNCNVPYCVPGNGRLRECRTNTYYCQCYRFISGTHCEKINCNDGWRLNSTVPCECPWFRYGEYCQQLLYGDCGIYLIILLIFAVSWGLCYKFDKKTREDTQRNYRFICEMLQTCCSTIRGWFLHGFEKIKSFTKLSASVVRKVITRQTNDDANRNMYRTDTSLTQDTEIFA</sequence>
<dbReference type="WBParaSite" id="Pan_g18790.t1">
    <property type="protein sequence ID" value="Pan_g18790.t1"/>
    <property type="gene ID" value="Pan_g18790"/>
</dbReference>
<feature type="chain" id="PRO_5028803455" evidence="2">
    <location>
        <begin position="17"/>
        <end position="214"/>
    </location>
</feature>
<organism evidence="3 4">
    <name type="scientific">Panagrellus redivivus</name>
    <name type="common">Microworm</name>
    <dbReference type="NCBI Taxonomy" id="6233"/>
    <lineage>
        <taxon>Eukaryota</taxon>
        <taxon>Metazoa</taxon>
        <taxon>Ecdysozoa</taxon>
        <taxon>Nematoda</taxon>
        <taxon>Chromadorea</taxon>
        <taxon>Rhabditida</taxon>
        <taxon>Tylenchina</taxon>
        <taxon>Panagrolaimomorpha</taxon>
        <taxon>Panagrolaimoidea</taxon>
        <taxon>Panagrolaimidae</taxon>
        <taxon>Panagrellus</taxon>
    </lineage>
</organism>
<keyword evidence="1" id="KW-1133">Transmembrane helix</keyword>
<keyword evidence="3" id="KW-1185">Reference proteome</keyword>
<feature type="transmembrane region" description="Helical" evidence="1">
    <location>
        <begin position="116"/>
        <end position="135"/>
    </location>
</feature>
<evidence type="ECO:0000256" key="2">
    <source>
        <dbReference type="SAM" id="SignalP"/>
    </source>
</evidence>
<keyword evidence="1" id="KW-0812">Transmembrane</keyword>
<evidence type="ECO:0000313" key="3">
    <source>
        <dbReference type="Proteomes" id="UP000492821"/>
    </source>
</evidence>